<dbReference type="Proteomes" id="UP000674938">
    <property type="component" value="Unassembled WGS sequence"/>
</dbReference>
<organism evidence="5 6">
    <name type="scientific">Vagococcus allomyrinae</name>
    <dbReference type="NCBI Taxonomy" id="2794353"/>
    <lineage>
        <taxon>Bacteria</taxon>
        <taxon>Bacillati</taxon>
        <taxon>Bacillota</taxon>
        <taxon>Bacilli</taxon>
        <taxon>Lactobacillales</taxon>
        <taxon>Enterococcaceae</taxon>
        <taxon>Vagococcus</taxon>
    </lineage>
</organism>
<feature type="signal peptide" evidence="4">
    <location>
        <begin position="1"/>
        <end position="18"/>
    </location>
</feature>
<evidence type="ECO:0000256" key="2">
    <source>
        <dbReference type="ARBA" id="ARBA00022448"/>
    </source>
</evidence>
<dbReference type="GO" id="GO:0055052">
    <property type="term" value="C:ATP-binding cassette (ABC) transporter complex, substrate-binding subunit-containing"/>
    <property type="evidence" value="ECO:0007669"/>
    <property type="project" value="TreeGrafter"/>
</dbReference>
<keyword evidence="6" id="KW-1185">Reference proteome</keyword>
<dbReference type="CDD" id="cd14748">
    <property type="entry name" value="PBP2_UgpB"/>
    <property type="match status" value="1"/>
</dbReference>
<dbReference type="PANTHER" id="PTHR30061:SF50">
    <property type="entry name" value="MALTOSE_MALTODEXTRIN-BINDING PERIPLASMIC PROTEIN"/>
    <property type="match status" value="1"/>
</dbReference>
<evidence type="ECO:0000256" key="4">
    <source>
        <dbReference type="SAM" id="SignalP"/>
    </source>
</evidence>
<evidence type="ECO:0000256" key="1">
    <source>
        <dbReference type="ARBA" id="ARBA00008520"/>
    </source>
</evidence>
<protein>
    <submittedName>
        <fullName evidence="5">ABC transporter substrate-binding protein</fullName>
    </submittedName>
</protein>
<dbReference type="RefSeq" id="WP_209526650.1">
    <property type="nucleotide sequence ID" value="NZ_JAEEGA010000004.1"/>
</dbReference>
<comment type="similarity">
    <text evidence="1">Belongs to the bacterial solute-binding protein 1 family.</text>
</comment>
<dbReference type="Gene3D" id="3.40.190.10">
    <property type="entry name" value="Periplasmic binding protein-like II"/>
    <property type="match status" value="1"/>
</dbReference>
<dbReference type="GO" id="GO:0042956">
    <property type="term" value="P:maltodextrin transmembrane transport"/>
    <property type="evidence" value="ECO:0007669"/>
    <property type="project" value="TreeGrafter"/>
</dbReference>
<evidence type="ECO:0000256" key="3">
    <source>
        <dbReference type="ARBA" id="ARBA00022729"/>
    </source>
</evidence>
<comment type="caution">
    <text evidence="5">The sequence shown here is derived from an EMBL/GenBank/DDBJ whole genome shotgun (WGS) entry which is preliminary data.</text>
</comment>
<feature type="chain" id="PRO_5038887397" evidence="4">
    <location>
        <begin position="19"/>
        <end position="414"/>
    </location>
</feature>
<dbReference type="SUPFAM" id="SSF53850">
    <property type="entry name" value="Periplasmic binding protein-like II"/>
    <property type="match status" value="1"/>
</dbReference>
<dbReference type="GO" id="GO:0015768">
    <property type="term" value="P:maltose transport"/>
    <property type="evidence" value="ECO:0007669"/>
    <property type="project" value="TreeGrafter"/>
</dbReference>
<dbReference type="AlphaFoldDB" id="A0A940P3Z2"/>
<evidence type="ECO:0000313" key="5">
    <source>
        <dbReference type="EMBL" id="MBP1041017.1"/>
    </source>
</evidence>
<dbReference type="GO" id="GO:1901982">
    <property type="term" value="F:maltose binding"/>
    <property type="evidence" value="ECO:0007669"/>
    <property type="project" value="TreeGrafter"/>
</dbReference>
<gene>
    <name evidence="5" type="ORF">I6N95_08380</name>
</gene>
<keyword evidence="3 4" id="KW-0732">Signal</keyword>
<reference evidence="5" key="1">
    <citation type="submission" date="2020-12" db="EMBL/GenBank/DDBJ databases">
        <title>Vagococcus allomyrinae sp. nov. and Enterococcus lavae sp. nov., isolated from the larvae of Allomyrina dichotoma.</title>
        <authorList>
            <person name="Lee S.D."/>
        </authorList>
    </citation>
    <scope>NUCLEOTIDE SEQUENCE</scope>
    <source>
        <strain evidence="5">BWB3-3</strain>
    </source>
</reference>
<dbReference type="InterPro" id="IPR006059">
    <property type="entry name" value="SBP"/>
</dbReference>
<accession>A0A940P3Z2</accession>
<name>A0A940P3Z2_9ENTE</name>
<sequence length="414" mass="45952">MKKIGLLLCLAATVLGLAACGEKEQDKGKGAAATKDVTLWGSWSGDQIAQLEKQIESYNSSQDKYKVNYVMQEQVEEKLLTGLAGGELPDVILWDRYQTALYASKGALYAIDELVEKDDVKMADFYSEAVKEMTYQDDLYGLPLLVDTRILFYNKTLMADHQVPTTWDEMVAVAPEVTKRKGKTLEQAGFSLEDIGLFNMYALQAGLDLISPDGQSLNFNNPAGESVLNLWQTLQNDKKVYDRGFDDNNTQFAAGKLAMNYNGPWALADLNKVEGLEYGVSLPLAGPNGDQGSVMGGFGLVMPKKSNNEEGAWDFMKWWTTQPENGVEFAKISGWIPANQQAANDPYFTEDEYYSVFVKAMENARTRPTAQGYSTVEDLAMKPQLEKFMSNSIDAKQALATIDKEGNKILEENQ</sequence>
<keyword evidence="2" id="KW-0813">Transport</keyword>
<dbReference type="PANTHER" id="PTHR30061">
    <property type="entry name" value="MALTOSE-BINDING PERIPLASMIC PROTEIN"/>
    <property type="match status" value="1"/>
</dbReference>
<dbReference type="PROSITE" id="PS51257">
    <property type="entry name" value="PROKAR_LIPOPROTEIN"/>
    <property type="match status" value="1"/>
</dbReference>
<proteinExistence type="inferred from homology"/>
<dbReference type="EMBL" id="JAEEGA010000004">
    <property type="protein sequence ID" value="MBP1041017.1"/>
    <property type="molecule type" value="Genomic_DNA"/>
</dbReference>
<evidence type="ECO:0000313" key="6">
    <source>
        <dbReference type="Proteomes" id="UP000674938"/>
    </source>
</evidence>
<dbReference type="Pfam" id="PF13416">
    <property type="entry name" value="SBP_bac_8"/>
    <property type="match status" value="1"/>
</dbReference>